<evidence type="ECO:0000256" key="1">
    <source>
        <dbReference type="SAM" id="MobiDB-lite"/>
    </source>
</evidence>
<gene>
    <name evidence="2" type="ORF">BDP27DRAFT_43323</name>
</gene>
<sequence length="148" mass="15823">MLKSYITFVGRVCCFTGLLLSQNLSQLLMSKILALERTNYISLAQGLMSVHEPVVSIWQGAPSPSAFPAKHPGQKGLSPSPQTFRQIGGPPPGDTGAQVPVHPPGAVHAPLAAQILVFWRVLRSRDAEPNEASAARTKNFALCIIVAD</sequence>
<keyword evidence="3" id="KW-1185">Reference proteome</keyword>
<evidence type="ECO:0000313" key="2">
    <source>
        <dbReference type="EMBL" id="KAF9075319.1"/>
    </source>
</evidence>
<reference evidence="2" key="1">
    <citation type="submission" date="2020-11" db="EMBL/GenBank/DDBJ databases">
        <authorList>
            <consortium name="DOE Joint Genome Institute"/>
            <person name="Ahrendt S."/>
            <person name="Riley R."/>
            <person name="Andreopoulos W."/>
            <person name="Labutti K."/>
            <person name="Pangilinan J."/>
            <person name="Ruiz-Duenas F.J."/>
            <person name="Barrasa J.M."/>
            <person name="Sanchez-Garcia M."/>
            <person name="Camarero S."/>
            <person name="Miyauchi S."/>
            <person name="Serrano A."/>
            <person name="Linde D."/>
            <person name="Babiker R."/>
            <person name="Drula E."/>
            <person name="Ayuso-Fernandez I."/>
            <person name="Pacheco R."/>
            <person name="Padilla G."/>
            <person name="Ferreira P."/>
            <person name="Barriuso J."/>
            <person name="Kellner H."/>
            <person name="Castanera R."/>
            <person name="Alfaro M."/>
            <person name="Ramirez L."/>
            <person name="Pisabarro A.G."/>
            <person name="Kuo A."/>
            <person name="Tritt A."/>
            <person name="Lipzen A."/>
            <person name="He G."/>
            <person name="Yan M."/>
            <person name="Ng V."/>
            <person name="Cullen D."/>
            <person name="Martin F."/>
            <person name="Rosso M.-N."/>
            <person name="Henrissat B."/>
            <person name="Hibbett D."/>
            <person name="Martinez A.T."/>
            <person name="Grigoriev I.V."/>
        </authorList>
    </citation>
    <scope>NUCLEOTIDE SEQUENCE</scope>
    <source>
        <strain evidence="2">AH 40177</strain>
    </source>
</reference>
<dbReference type="Proteomes" id="UP000772434">
    <property type="component" value="Unassembled WGS sequence"/>
</dbReference>
<comment type="caution">
    <text evidence="2">The sequence shown here is derived from an EMBL/GenBank/DDBJ whole genome shotgun (WGS) entry which is preliminary data.</text>
</comment>
<dbReference type="EMBL" id="JADNRY010000010">
    <property type="protein sequence ID" value="KAF9075319.1"/>
    <property type="molecule type" value="Genomic_DNA"/>
</dbReference>
<organism evidence="2 3">
    <name type="scientific">Rhodocollybia butyracea</name>
    <dbReference type="NCBI Taxonomy" id="206335"/>
    <lineage>
        <taxon>Eukaryota</taxon>
        <taxon>Fungi</taxon>
        <taxon>Dikarya</taxon>
        <taxon>Basidiomycota</taxon>
        <taxon>Agaricomycotina</taxon>
        <taxon>Agaricomycetes</taxon>
        <taxon>Agaricomycetidae</taxon>
        <taxon>Agaricales</taxon>
        <taxon>Marasmiineae</taxon>
        <taxon>Omphalotaceae</taxon>
        <taxon>Rhodocollybia</taxon>
    </lineage>
</organism>
<dbReference type="AlphaFoldDB" id="A0A9P5UDL9"/>
<proteinExistence type="predicted"/>
<protein>
    <submittedName>
        <fullName evidence="2">Uncharacterized protein</fullName>
    </submittedName>
</protein>
<feature type="region of interest" description="Disordered" evidence="1">
    <location>
        <begin position="67"/>
        <end position="96"/>
    </location>
</feature>
<accession>A0A9P5UDL9</accession>
<name>A0A9P5UDL9_9AGAR</name>
<evidence type="ECO:0000313" key="3">
    <source>
        <dbReference type="Proteomes" id="UP000772434"/>
    </source>
</evidence>